<dbReference type="GO" id="GO:0004252">
    <property type="term" value="F:serine-type endopeptidase activity"/>
    <property type="evidence" value="ECO:0007669"/>
    <property type="project" value="InterPro"/>
</dbReference>
<dbReference type="GO" id="GO:0006508">
    <property type="term" value="P:proteolysis"/>
    <property type="evidence" value="ECO:0007669"/>
    <property type="project" value="InterPro"/>
</dbReference>
<dbReference type="EMBL" id="JAVHJM010000014">
    <property type="protein sequence ID" value="KAK6498208.1"/>
    <property type="molecule type" value="Genomic_DNA"/>
</dbReference>
<accession>A0AAN8N346</accession>
<proteinExistence type="predicted"/>
<evidence type="ECO:0008006" key="5">
    <source>
        <dbReference type="Google" id="ProtNLM"/>
    </source>
</evidence>
<evidence type="ECO:0000313" key="4">
    <source>
        <dbReference type="Proteomes" id="UP001307849"/>
    </source>
</evidence>
<dbReference type="SUPFAM" id="SSF52743">
    <property type="entry name" value="Subtilisin-like"/>
    <property type="match status" value="1"/>
</dbReference>
<feature type="region of interest" description="Disordered" evidence="1">
    <location>
        <begin position="585"/>
        <end position="675"/>
    </location>
</feature>
<dbReference type="InterPro" id="IPR036852">
    <property type="entry name" value="Peptidase_S8/S53_dom_sf"/>
</dbReference>
<reference evidence="3 4" key="1">
    <citation type="submission" date="2019-10" db="EMBL/GenBank/DDBJ databases">
        <authorList>
            <person name="Palmer J.M."/>
        </authorList>
    </citation>
    <scope>NUCLEOTIDE SEQUENCE [LARGE SCALE GENOMIC DNA]</scope>
    <source>
        <strain evidence="3 4">TWF506</strain>
    </source>
</reference>
<dbReference type="AlphaFoldDB" id="A0AAN8N346"/>
<keyword evidence="4" id="KW-1185">Reference proteome</keyword>
<feature type="chain" id="PRO_5042936642" description="Peptidase S8/S53 domain-containing protein" evidence="2">
    <location>
        <begin position="25"/>
        <end position="675"/>
    </location>
</feature>
<sequence>MAFTAFVRLLVLLTSLLLIQKSIGIAVEGARTSGLPSARLDKPARNNQSSHSLARRGDQAHWIKVLSKFDWPGDFEWTRKINVAILFTDKAREDPSYAEKFDKEIKEFLGKDVYERKKDGSYTGVCADWNKNNRAFCTFKDIKIDSFVDFISLNDWLVKGMESVMEGETLLALRSKLNSDMSARIYEILGSRPPVREQTLHARSEEGQGVTPRHTHDMASKDGGASGMSKLKKRAAVKMPDSTFDVRMLAAPPLSPRGRTRLEIQTGGVPEHAWLEQSQGEGVSIYILSTGFFTAAENHPEFVKSVKTEKRIKGWLGERIIGDSQSDFDLLATIDEPPIGTGIVSKILGRRAGLAKKADVYLAPYADKGWEGLWPALVFVEQLLSIRGHFLLKKKEDPGYKAVVHLAPEIIEYRTVIQQQTYYKDYQITKNEEAWIRRVSWLVDTALTLLLKEPETSDLIAVASSGGLPKGTPILSWPALNADNYDNLVIVGSVDNSGHIIYDEETDFVKVYAVSAGIEVPYVRQPHKADVVYSGYESISSVQGHHYASAAVAGILATHRSANPDLTGADAIKKLYNDAYPRVRGGPKVAWTGARPPTKPCKRERQDEEESSSQKPKLEDFDCVDEPESDKDAARPDKDAARPESDKDAARPDKDAARPESDKDAARPDKDAPSE</sequence>
<dbReference type="Gene3D" id="3.40.50.200">
    <property type="entry name" value="Peptidase S8/S53 domain"/>
    <property type="match status" value="1"/>
</dbReference>
<feature type="region of interest" description="Disordered" evidence="1">
    <location>
        <begin position="201"/>
        <end position="229"/>
    </location>
</feature>
<evidence type="ECO:0000256" key="1">
    <source>
        <dbReference type="SAM" id="MobiDB-lite"/>
    </source>
</evidence>
<name>A0AAN8N346_9PEZI</name>
<feature type="signal peptide" evidence="2">
    <location>
        <begin position="1"/>
        <end position="24"/>
    </location>
</feature>
<dbReference type="Proteomes" id="UP001307849">
    <property type="component" value="Unassembled WGS sequence"/>
</dbReference>
<evidence type="ECO:0000313" key="3">
    <source>
        <dbReference type="EMBL" id="KAK6498208.1"/>
    </source>
</evidence>
<comment type="caution">
    <text evidence="3">The sequence shown here is derived from an EMBL/GenBank/DDBJ whole genome shotgun (WGS) entry which is preliminary data.</text>
</comment>
<organism evidence="3 4">
    <name type="scientific">Arthrobotrys conoides</name>
    <dbReference type="NCBI Taxonomy" id="74498"/>
    <lineage>
        <taxon>Eukaryota</taxon>
        <taxon>Fungi</taxon>
        <taxon>Dikarya</taxon>
        <taxon>Ascomycota</taxon>
        <taxon>Pezizomycotina</taxon>
        <taxon>Orbiliomycetes</taxon>
        <taxon>Orbiliales</taxon>
        <taxon>Orbiliaceae</taxon>
        <taxon>Arthrobotrys</taxon>
    </lineage>
</organism>
<protein>
    <recommendedName>
        <fullName evidence="5">Peptidase S8/S53 domain-containing protein</fullName>
    </recommendedName>
</protein>
<gene>
    <name evidence="3" type="ORF">TWF506_004447</name>
</gene>
<feature type="compositionally biased region" description="Basic and acidic residues" evidence="1">
    <location>
        <begin position="630"/>
        <end position="675"/>
    </location>
</feature>
<keyword evidence="2" id="KW-0732">Signal</keyword>
<evidence type="ECO:0000256" key="2">
    <source>
        <dbReference type="SAM" id="SignalP"/>
    </source>
</evidence>